<dbReference type="STRING" id="1193682.BJP25_20130"/>
<feature type="compositionally biased region" description="Acidic residues" evidence="1">
    <location>
        <begin position="173"/>
        <end position="191"/>
    </location>
</feature>
<reference evidence="3 4" key="1">
    <citation type="submission" date="2016-10" db="EMBL/GenBank/DDBJ databases">
        <title>The Draft Genome Sequence of Actinokineospora bangkokensis 44EHWT reveals the biosynthetic pathway of antifungal compounds Thailandins with unusual extender unit butylmalonyl-CoA.</title>
        <authorList>
            <person name="Greule A."/>
            <person name="Intra B."/>
            <person name="Flemming S."/>
            <person name="Rommel M.G."/>
            <person name="Panbangred W."/>
            <person name="Bechthold A."/>
        </authorList>
    </citation>
    <scope>NUCLEOTIDE SEQUENCE [LARGE SCALE GENOMIC DNA]</scope>
    <source>
        <strain evidence="3 4">44EHW</strain>
    </source>
</reference>
<proteinExistence type="predicted"/>
<accession>A0A1Q9LK20</accession>
<evidence type="ECO:0000256" key="1">
    <source>
        <dbReference type="SAM" id="MobiDB-lite"/>
    </source>
</evidence>
<organism evidence="3 4">
    <name type="scientific">Actinokineospora bangkokensis</name>
    <dbReference type="NCBI Taxonomy" id="1193682"/>
    <lineage>
        <taxon>Bacteria</taxon>
        <taxon>Bacillati</taxon>
        <taxon>Actinomycetota</taxon>
        <taxon>Actinomycetes</taxon>
        <taxon>Pseudonocardiales</taxon>
        <taxon>Pseudonocardiaceae</taxon>
        <taxon>Actinokineospora</taxon>
    </lineage>
</organism>
<dbReference type="Pfam" id="PF13699">
    <property type="entry name" value="eCIS_core"/>
    <property type="match status" value="1"/>
</dbReference>
<dbReference type="EMBL" id="MKQR01000016">
    <property type="protein sequence ID" value="OLR92397.1"/>
    <property type="molecule type" value="Genomic_DNA"/>
</dbReference>
<protein>
    <recommendedName>
        <fullName evidence="2">eCIS core domain-containing protein</fullName>
    </recommendedName>
</protein>
<evidence type="ECO:0000313" key="4">
    <source>
        <dbReference type="Proteomes" id="UP000186040"/>
    </source>
</evidence>
<feature type="domain" description="eCIS core" evidence="2">
    <location>
        <begin position="13"/>
        <end position="86"/>
    </location>
</feature>
<evidence type="ECO:0000313" key="3">
    <source>
        <dbReference type="EMBL" id="OLR92397.1"/>
    </source>
</evidence>
<sequence length="255" mass="27474">MNATTTTITSTAPTTITAPLRRVLGVDVSDVQVRRGAVATGLAQRFDARGFTAAGVVHLPDSLGVLDGAMAAPVLAHELTHAVQQRLLGGALPAPDTPEGRVLEAEAVAVEQWFAGDGPAAELPWAPPANPVRHPEVQLAPRAAEPQPGSIVVRERSEAPDGVELLLQLAREQEEDSSSAVEDEDDDEPEDRPEPLSVDEVVRVVGERPPRRWVDLDDSGSVEELGNRLYQELLCRLRFDLLVERERSGSLSDWG</sequence>
<keyword evidence="4" id="KW-1185">Reference proteome</keyword>
<feature type="region of interest" description="Disordered" evidence="1">
    <location>
        <begin position="171"/>
        <end position="198"/>
    </location>
</feature>
<dbReference type="AlphaFoldDB" id="A0A1Q9LK20"/>
<evidence type="ECO:0000259" key="2">
    <source>
        <dbReference type="Pfam" id="PF13699"/>
    </source>
</evidence>
<comment type="caution">
    <text evidence="3">The sequence shown here is derived from an EMBL/GenBank/DDBJ whole genome shotgun (WGS) entry which is preliminary data.</text>
</comment>
<name>A0A1Q9LK20_9PSEU</name>
<gene>
    <name evidence="3" type="ORF">BJP25_20130</name>
</gene>
<dbReference type="Proteomes" id="UP000186040">
    <property type="component" value="Unassembled WGS sequence"/>
</dbReference>
<dbReference type="InterPro" id="IPR025295">
    <property type="entry name" value="eCIS_core_dom"/>
</dbReference>